<dbReference type="GO" id="GO:0005737">
    <property type="term" value="C:cytoplasm"/>
    <property type="evidence" value="ECO:0007669"/>
    <property type="project" value="TreeGrafter"/>
</dbReference>
<name>A0A4R3L546_9BACL</name>
<dbReference type="NCBIfam" id="TIGR01509">
    <property type="entry name" value="HAD-SF-IA-v3"/>
    <property type="match status" value="1"/>
</dbReference>
<evidence type="ECO:0000313" key="2">
    <source>
        <dbReference type="Proteomes" id="UP000294937"/>
    </source>
</evidence>
<organism evidence="1 2">
    <name type="scientific">Hazenella coriacea</name>
    <dbReference type="NCBI Taxonomy" id="1179467"/>
    <lineage>
        <taxon>Bacteria</taxon>
        <taxon>Bacillati</taxon>
        <taxon>Bacillota</taxon>
        <taxon>Bacilli</taxon>
        <taxon>Bacillales</taxon>
        <taxon>Thermoactinomycetaceae</taxon>
        <taxon>Hazenella</taxon>
    </lineage>
</organism>
<dbReference type="InterPro" id="IPR006549">
    <property type="entry name" value="HAD-SF_hydro_IIIA"/>
</dbReference>
<sequence>MFKSMIPDMYVKSIYAIDFAELKRRGFKAVIVDLDNTLVESSRADATPGLIEWLDQIKQMGFKVMIVSNNNKMRVSKFAMPLHIPFIYTAKKPFSHAFRKALRILNVQKQETVVIGDQLLTDVLGGNRMGIYTILVVPVSNVEGFATRMNRRVERFVFRRLRKRGLLRWEESH</sequence>
<gene>
    <name evidence="1" type="ORF">EDD58_103225</name>
</gene>
<evidence type="ECO:0008006" key="3">
    <source>
        <dbReference type="Google" id="ProtNLM"/>
    </source>
</evidence>
<dbReference type="InterPro" id="IPR010021">
    <property type="entry name" value="PGPP1/Gep4"/>
</dbReference>
<dbReference type="NCBIfam" id="TIGR01668">
    <property type="entry name" value="YqeG_hyp_ppase"/>
    <property type="match status" value="1"/>
</dbReference>
<evidence type="ECO:0000313" key="1">
    <source>
        <dbReference type="EMBL" id="TCS94803.1"/>
    </source>
</evidence>
<dbReference type="InterPro" id="IPR036412">
    <property type="entry name" value="HAD-like_sf"/>
</dbReference>
<comment type="caution">
    <text evidence="1">The sequence shown here is derived from an EMBL/GenBank/DDBJ whole genome shotgun (WGS) entry which is preliminary data.</text>
</comment>
<accession>A0A4R3L546</accession>
<dbReference type="InterPro" id="IPR023214">
    <property type="entry name" value="HAD_sf"/>
</dbReference>
<reference evidence="1 2" key="1">
    <citation type="submission" date="2019-03" db="EMBL/GenBank/DDBJ databases">
        <title>Genomic Encyclopedia of Type Strains, Phase IV (KMG-IV): sequencing the most valuable type-strain genomes for metagenomic binning, comparative biology and taxonomic classification.</title>
        <authorList>
            <person name="Goeker M."/>
        </authorList>
    </citation>
    <scope>NUCLEOTIDE SEQUENCE [LARGE SCALE GENOMIC DNA]</scope>
    <source>
        <strain evidence="1 2">DSM 45707</strain>
    </source>
</reference>
<protein>
    <recommendedName>
        <fullName evidence="3">YqeG family HAD IIIA-type phosphatase</fullName>
    </recommendedName>
</protein>
<proteinExistence type="predicted"/>
<dbReference type="AlphaFoldDB" id="A0A4R3L546"/>
<keyword evidence="2" id="KW-1185">Reference proteome</keyword>
<dbReference type="EMBL" id="SMAG01000003">
    <property type="protein sequence ID" value="TCS94803.1"/>
    <property type="molecule type" value="Genomic_DNA"/>
</dbReference>
<dbReference type="PANTHER" id="PTHR19288:SF25">
    <property type="entry name" value="PHOSPHATIDYLGLYCEROPHOSPHATASE GEP4, MITOCHONDRIAL"/>
    <property type="match status" value="1"/>
</dbReference>
<dbReference type="InterPro" id="IPR027706">
    <property type="entry name" value="PGP_Pase"/>
</dbReference>
<dbReference type="PANTHER" id="PTHR19288">
    <property type="entry name" value="4-NITROPHENYLPHOSPHATASE-RELATED"/>
    <property type="match status" value="1"/>
</dbReference>
<dbReference type="SUPFAM" id="SSF56784">
    <property type="entry name" value="HAD-like"/>
    <property type="match status" value="1"/>
</dbReference>
<dbReference type="GO" id="GO:0008962">
    <property type="term" value="F:phosphatidylglycerophosphatase activity"/>
    <property type="evidence" value="ECO:0007669"/>
    <property type="project" value="InterPro"/>
</dbReference>
<dbReference type="InterPro" id="IPR006439">
    <property type="entry name" value="HAD-SF_hydro_IA"/>
</dbReference>
<dbReference type="Proteomes" id="UP000294937">
    <property type="component" value="Unassembled WGS sequence"/>
</dbReference>
<dbReference type="NCBIfam" id="TIGR01662">
    <property type="entry name" value="HAD-SF-IIIA"/>
    <property type="match status" value="1"/>
</dbReference>
<dbReference type="CDD" id="cd16416">
    <property type="entry name" value="HAD_BsYqeG-like"/>
    <property type="match status" value="1"/>
</dbReference>
<dbReference type="Pfam" id="PF09419">
    <property type="entry name" value="PGP_phosphatase"/>
    <property type="match status" value="1"/>
</dbReference>
<dbReference type="Gene3D" id="3.40.50.1000">
    <property type="entry name" value="HAD superfamily/HAD-like"/>
    <property type="match status" value="1"/>
</dbReference>